<evidence type="ECO:0000313" key="2">
    <source>
        <dbReference type="Proteomes" id="UP001272137"/>
    </source>
</evidence>
<sequence length="72" mass="8248">MCGVDFVESKSISTHDSKTSATKMPASFIPPFTWRLRMTDRCGGRGFVCNARMAETTEHFDAAEMRERMNRR</sequence>
<name>A0AAW9CQY7_BURTH</name>
<gene>
    <name evidence="1" type="ORF">C7S16_5519</name>
</gene>
<dbReference type="EMBL" id="QXCT01000001">
    <property type="protein sequence ID" value="MDW9253328.1"/>
    <property type="molecule type" value="Genomic_DNA"/>
</dbReference>
<dbReference type="Proteomes" id="UP001272137">
    <property type="component" value="Unassembled WGS sequence"/>
</dbReference>
<proteinExistence type="predicted"/>
<protein>
    <submittedName>
        <fullName evidence="1">Uncharacterized protein</fullName>
    </submittedName>
</protein>
<organism evidence="1 2">
    <name type="scientific">Burkholderia thailandensis</name>
    <dbReference type="NCBI Taxonomy" id="57975"/>
    <lineage>
        <taxon>Bacteria</taxon>
        <taxon>Pseudomonadati</taxon>
        <taxon>Pseudomonadota</taxon>
        <taxon>Betaproteobacteria</taxon>
        <taxon>Burkholderiales</taxon>
        <taxon>Burkholderiaceae</taxon>
        <taxon>Burkholderia</taxon>
        <taxon>pseudomallei group</taxon>
    </lineage>
</organism>
<dbReference type="AlphaFoldDB" id="A0AAW9CQY7"/>
<accession>A0AAW9CQY7</accession>
<evidence type="ECO:0000313" key="1">
    <source>
        <dbReference type="EMBL" id="MDW9253328.1"/>
    </source>
</evidence>
<comment type="caution">
    <text evidence="1">The sequence shown here is derived from an EMBL/GenBank/DDBJ whole genome shotgun (WGS) entry which is preliminary data.</text>
</comment>
<reference evidence="1" key="1">
    <citation type="submission" date="2018-08" db="EMBL/GenBank/DDBJ databases">
        <title>Identification of Burkholderia cepacia strains that express a Burkholderia pseudomallei-like capsular polysaccharide.</title>
        <authorList>
            <person name="Burtnick M.N."/>
            <person name="Vongsouvath M."/>
            <person name="Newton P."/>
            <person name="Wuthiekanun V."/>
            <person name="Limmathurotsakul D."/>
            <person name="Brett P.J."/>
            <person name="Chantratita N."/>
            <person name="Dance D.A."/>
        </authorList>
    </citation>
    <scope>NUCLEOTIDE SEQUENCE</scope>
    <source>
        <strain evidence="1">SBXCC001</strain>
    </source>
</reference>